<accession>A0AAI9IDG5</accession>
<dbReference type="PANTHER" id="PTHR42208:SF1">
    <property type="entry name" value="HEAVY METAL TRANSPORTER"/>
    <property type="match status" value="1"/>
</dbReference>
<feature type="transmembrane region" description="Helical" evidence="1">
    <location>
        <begin position="92"/>
        <end position="113"/>
    </location>
</feature>
<organism evidence="3 4">
    <name type="scientific">Herbaspirillum frisingense GSF30</name>
    <dbReference type="NCBI Taxonomy" id="864073"/>
    <lineage>
        <taxon>Bacteria</taxon>
        <taxon>Pseudomonadati</taxon>
        <taxon>Pseudomonadota</taxon>
        <taxon>Betaproteobacteria</taxon>
        <taxon>Burkholderiales</taxon>
        <taxon>Oxalobacteraceae</taxon>
        <taxon>Herbaspirillum</taxon>
    </lineage>
</organism>
<feature type="domain" description="Urease accessory protein UreH-like transmembrane" evidence="2">
    <location>
        <begin position="6"/>
        <end position="37"/>
    </location>
</feature>
<evidence type="ECO:0000259" key="2">
    <source>
        <dbReference type="Pfam" id="PF13386"/>
    </source>
</evidence>
<feature type="transmembrane region" description="Helical" evidence="1">
    <location>
        <begin position="178"/>
        <end position="203"/>
    </location>
</feature>
<feature type="domain" description="Urease accessory protein UreH-like transmembrane" evidence="2">
    <location>
        <begin position="81"/>
        <end position="256"/>
    </location>
</feature>
<dbReference type="InterPro" id="IPR039447">
    <property type="entry name" value="UreH-like_TM_dom"/>
</dbReference>
<dbReference type="AlphaFoldDB" id="A0AAI9IDG5"/>
<evidence type="ECO:0000313" key="4">
    <source>
        <dbReference type="Proteomes" id="UP000006772"/>
    </source>
</evidence>
<evidence type="ECO:0000256" key="1">
    <source>
        <dbReference type="SAM" id="Phobius"/>
    </source>
</evidence>
<gene>
    <name evidence="3" type="ORF">HFRIS_014939</name>
</gene>
<dbReference type="RefSeq" id="WP_006464220.1">
    <property type="nucleotide sequence ID" value="NZ_AEEC02000020.1"/>
</dbReference>
<name>A0AAI9IDG5_9BURK</name>
<dbReference type="Proteomes" id="UP000006772">
    <property type="component" value="Unassembled WGS sequence"/>
</dbReference>
<evidence type="ECO:0000313" key="3">
    <source>
        <dbReference type="EMBL" id="EOA03985.1"/>
    </source>
</evidence>
<feature type="transmembrane region" description="Helical" evidence="1">
    <location>
        <begin position="209"/>
        <end position="230"/>
    </location>
</feature>
<feature type="transmembrane region" description="Helical" evidence="1">
    <location>
        <begin position="6"/>
        <end position="28"/>
    </location>
</feature>
<dbReference type="Pfam" id="PF13386">
    <property type="entry name" value="DsbD_2"/>
    <property type="match status" value="2"/>
</dbReference>
<keyword evidence="1" id="KW-1133">Transmembrane helix</keyword>
<comment type="caution">
    <text evidence="3">The sequence shown here is derived from an EMBL/GenBank/DDBJ whole genome shotgun (WGS) entry which is preliminary data.</text>
</comment>
<proteinExistence type="predicted"/>
<protein>
    <recommendedName>
        <fullName evidence="2">Urease accessory protein UreH-like transmembrane domain-containing protein</fullName>
    </recommendedName>
</protein>
<feature type="transmembrane region" description="Helical" evidence="1">
    <location>
        <begin position="242"/>
        <end position="263"/>
    </location>
</feature>
<feature type="transmembrane region" description="Helical" evidence="1">
    <location>
        <begin position="125"/>
        <end position="142"/>
    </location>
</feature>
<dbReference type="PANTHER" id="PTHR42208">
    <property type="entry name" value="HEAVY METAL TRANSPORTER-RELATED"/>
    <property type="match status" value="1"/>
</dbReference>
<dbReference type="EMBL" id="AEEC02000020">
    <property type="protein sequence ID" value="EOA03985.1"/>
    <property type="molecule type" value="Genomic_DNA"/>
</dbReference>
<keyword evidence="1" id="KW-0812">Transmembrane</keyword>
<keyword evidence="1" id="KW-0472">Membrane</keyword>
<reference evidence="3 4" key="1">
    <citation type="journal article" date="2013" name="Front. Microbiol.">
        <title>The genome of the endophytic bacterium H. frisingense GSF30(T) identifies diverse strategies in the Herbaspirillum genus to interact with plants.</title>
        <authorList>
            <person name="Straub D."/>
            <person name="Rothballer M."/>
            <person name="Hartmann A."/>
            <person name="Ludewig U."/>
        </authorList>
    </citation>
    <scope>NUCLEOTIDE SEQUENCE [LARGE SCALE GENOMIC DNA]</scope>
    <source>
        <strain evidence="3 4">GSF30</strain>
    </source>
</reference>
<sequence>MNLLPIFLVGLMGSVHCIGMCGGIVGALSSAGPGRAASARTPVTLSASALGAVEPGALRRVIPIQIAGGSTGTVPVFTQDLVRVLSYNLGRLSSYALAGALAGGIAAGLLRGADVLGWLAPAQTAAYVMTNLVLVLLGLYLTQWWTGMTRIEQLGSGLWARLRPHAARLVPVDTPQKALLLGSLWGWLPCGMVYSALLTALMAGSAVQGALTMLAFGAGTLPVLLAAGLSGARLRQLASRPAVRRAAGVIVLAFGILGLLRAAEIGGMGIARGWIDVFCITPGHGA</sequence>